<sequence>MYARMTRFRLKLGTRDEWFRLRDGMEADIHALKGLKHWFALQGDDDEVVVIAIHDSVWSAEAAMPDVLKLWQRIAHLMDDQPSTKFYDVTRFDTIFDTV</sequence>
<accession>A0A4D8PP41</accession>
<geneLocation type="plasmid" evidence="1 2">
    <name>p1</name>
</geneLocation>
<dbReference type="AlphaFoldDB" id="A0A4D8PP41"/>
<protein>
    <submittedName>
        <fullName evidence="1">Uncharacterized protein</fullName>
    </submittedName>
</protein>
<reference evidence="1 2" key="1">
    <citation type="submission" date="2018-09" db="EMBL/GenBank/DDBJ databases">
        <title>Whole genome based analysis of evolution and adaptive divergence in Indian and Brazilian strains of Azospirillum brasilense.</title>
        <authorList>
            <person name="Singh C."/>
            <person name="Tripathi A.K."/>
        </authorList>
    </citation>
    <scope>NUCLEOTIDE SEQUENCE [LARGE SCALE GENOMIC DNA]</scope>
    <source>
        <strain evidence="1 2">MTCC4035</strain>
        <plasmid evidence="1 2">p1</plasmid>
    </source>
</reference>
<dbReference type="Proteomes" id="UP000298595">
    <property type="component" value="Plasmid p1"/>
</dbReference>
<proteinExistence type="predicted"/>
<gene>
    <name evidence="1" type="ORF">D3093_19820</name>
</gene>
<evidence type="ECO:0000313" key="1">
    <source>
        <dbReference type="EMBL" id="QCN97475.1"/>
    </source>
</evidence>
<evidence type="ECO:0000313" key="2">
    <source>
        <dbReference type="Proteomes" id="UP000298595"/>
    </source>
</evidence>
<dbReference type="EMBL" id="CP032322">
    <property type="protein sequence ID" value="QCN97475.1"/>
    <property type="molecule type" value="Genomic_DNA"/>
</dbReference>
<keyword evidence="1" id="KW-0614">Plasmid</keyword>
<organism evidence="1 2">
    <name type="scientific">Azospirillum argentinense</name>
    <dbReference type="NCBI Taxonomy" id="2970906"/>
    <lineage>
        <taxon>Bacteria</taxon>
        <taxon>Pseudomonadati</taxon>
        <taxon>Pseudomonadota</taxon>
        <taxon>Alphaproteobacteria</taxon>
        <taxon>Rhodospirillales</taxon>
        <taxon>Azospirillaceae</taxon>
        <taxon>Azospirillum</taxon>
    </lineage>
</organism>
<dbReference type="KEGG" id="aare:D3093_19820"/>
<name>A0A4D8PP41_9PROT</name>